<proteinExistence type="predicted"/>
<sequence length="260" mass="29399">MQTSDCQCHRIPLSQARPYCRCYTVYLLPTREVATRAQRVLPAFCSQGFHQARLAAGPRRIPKNPQLNISVRPANSPEELEAAAVLRAQSFYAYPPERAYAGKIHQQMQAETEFQLLIETRCEELRRQKEAKETGKRQQICRHSGCVWSSGTRRPSFDRKMNAGNSKRAAYLANVCSSNLLRRQGVGSALLRSAIALGRDWGAEDLYVHIKAVNTSAEEFYCQFGFSKEKEESANHAHYRGHCLDGIEGKGRTALLRLRL</sequence>
<dbReference type="EMBL" id="JALJOV010000329">
    <property type="protein sequence ID" value="KAK9864641.1"/>
    <property type="molecule type" value="Genomic_DNA"/>
</dbReference>
<accession>A0AAW1T4I5</accession>
<dbReference type="CDD" id="cd04301">
    <property type="entry name" value="NAT_SF"/>
    <property type="match status" value="1"/>
</dbReference>
<dbReference type="AlphaFoldDB" id="A0AAW1T4I5"/>
<evidence type="ECO:0000259" key="1">
    <source>
        <dbReference type="PROSITE" id="PS51186"/>
    </source>
</evidence>
<reference evidence="2 3" key="1">
    <citation type="journal article" date="2024" name="Nat. Commun.">
        <title>Phylogenomics reveals the evolutionary origins of lichenization in chlorophyte algae.</title>
        <authorList>
            <person name="Puginier C."/>
            <person name="Libourel C."/>
            <person name="Otte J."/>
            <person name="Skaloud P."/>
            <person name="Haon M."/>
            <person name="Grisel S."/>
            <person name="Petersen M."/>
            <person name="Berrin J.G."/>
            <person name="Delaux P.M."/>
            <person name="Dal Grande F."/>
            <person name="Keller J."/>
        </authorList>
    </citation>
    <scope>NUCLEOTIDE SEQUENCE [LARGE SCALE GENOMIC DNA]</scope>
    <source>
        <strain evidence="2 3">SAG 2523</strain>
    </source>
</reference>
<dbReference type="PANTHER" id="PTHR47876:SF2">
    <property type="entry name" value="GCN5-RELATED N-ACETYLTRANSFERASE 7, CHLOROPLASTIC"/>
    <property type="match status" value="1"/>
</dbReference>
<feature type="domain" description="N-acetyltransferase" evidence="1">
    <location>
        <begin position="69"/>
        <end position="260"/>
    </location>
</feature>
<dbReference type="SUPFAM" id="SSF55729">
    <property type="entry name" value="Acyl-CoA N-acyltransferases (Nat)"/>
    <property type="match status" value="1"/>
</dbReference>
<comment type="caution">
    <text evidence="2">The sequence shown here is derived from an EMBL/GenBank/DDBJ whole genome shotgun (WGS) entry which is preliminary data.</text>
</comment>
<gene>
    <name evidence="2" type="ORF">WJX84_007388</name>
</gene>
<dbReference type="InterPro" id="IPR000182">
    <property type="entry name" value="GNAT_dom"/>
</dbReference>
<evidence type="ECO:0000313" key="3">
    <source>
        <dbReference type="Proteomes" id="UP001485043"/>
    </source>
</evidence>
<dbReference type="PANTHER" id="PTHR47876">
    <property type="entry name" value="OS08G0260000 PROTEIN"/>
    <property type="match status" value="1"/>
</dbReference>
<name>A0AAW1T4I5_9CHLO</name>
<dbReference type="Pfam" id="PF00583">
    <property type="entry name" value="Acetyltransf_1"/>
    <property type="match status" value="1"/>
</dbReference>
<organism evidence="2 3">
    <name type="scientific">Apatococcus fuscideae</name>
    <dbReference type="NCBI Taxonomy" id="2026836"/>
    <lineage>
        <taxon>Eukaryota</taxon>
        <taxon>Viridiplantae</taxon>
        <taxon>Chlorophyta</taxon>
        <taxon>core chlorophytes</taxon>
        <taxon>Trebouxiophyceae</taxon>
        <taxon>Chlorellales</taxon>
        <taxon>Chlorellaceae</taxon>
        <taxon>Apatococcus</taxon>
    </lineage>
</organism>
<dbReference type="Proteomes" id="UP001485043">
    <property type="component" value="Unassembled WGS sequence"/>
</dbReference>
<dbReference type="GO" id="GO:0016747">
    <property type="term" value="F:acyltransferase activity, transferring groups other than amino-acyl groups"/>
    <property type="evidence" value="ECO:0007669"/>
    <property type="project" value="InterPro"/>
</dbReference>
<protein>
    <recommendedName>
        <fullName evidence="1">N-acetyltransferase domain-containing protein</fullName>
    </recommendedName>
</protein>
<keyword evidence="3" id="KW-1185">Reference proteome</keyword>
<dbReference type="Gene3D" id="3.40.630.30">
    <property type="match status" value="1"/>
</dbReference>
<evidence type="ECO:0000313" key="2">
    <source>
        <dbReference type="EMBL" id="KAK9864641.1"/>
    </source>
</evidence>
<dbReference type="InterPro" id="IPR016181">
    <property type="entry name" value="Acyl_CoA_acyltransferase"/>
</dbReference>
<dbReference type="PROSITE" id="PS51186">
    <property type="entry name" value="GNAT"/>
    <property type="match status" value="1"/>
</dbReference>